<name>A0AAD9WQX0_9ROSI</name>
<keyword evidence="2" id="KW-1185">Reference proteome</keyword>
<organism evidence="1 2">
    <name type="scientific">Dipteronia dyeriana</name>
    <dbReference type="NCBI Taxonomy" id="168575"/>
    <lineage>
        <taxon>Eukaryota</taxon>
        <taxon>Viridiplantae</taxon>
        <taxon>Streptophyta</taxon>
        <taxon>Embryophyta</taxon>
        <taxon>Tracheophyta</taxon>
        <taxon>Spermatophyta</taxon>
        <taxon>Magnoliopsida</taxon>
        <taxon>eudicotyledons</taxon>
        <taxon>Gunneridae</taxon>
        <taxon>Pentapetalae</taxon>
        <taxon>rosids</taxon>
        <taxon>malvids</taxon>
        <taxon>Sapindales</taxon>
        <taxon>Sapindaceae</taxon>
        <taxon>Hippocastanoideae</taxon>
        <taxon>Acereae</taxon>
        <taxon>Dipteronia</taxon>
    </lineage>
</organism>
<comment type="caution">
    <text evidence="1">The sequence shown here is derived from an EMBL/GenBank/DDBJ whole genome shotgun (WGS) entry which is preliminary data.</text>
</comment>
<sequence>MEGAKLRLQFLWKHWNFSFENEAISYSIIELVTAPYWTLNISLLRSPECSVLLRRSGSTINPEKVLLWLGALEFHVLLETCSSTIHILFNACLRTITLVYHPWFSMISEMKRSLVENQFRTQEFLHRATDLTLVPLAAIAKDLEATRVAAVTWIEFQKLGLLLSEMEKYDWKAATKKINNNK</sequence>
<dbReference type="Proteomes" id="UP001280121">
    <property type="component" value="Unassembled WGS sequence"/>
</dbReference>
<dbReference type="AlphaFoldDB" id="A0AAD9WQX0"/>
<gene>
    <name evidence="1" type="ORF">Ddye_027861</name>
</gene>
<proteinExistence type="predicted"/>
<reference evidence="1" key="1">
    <citation type="journal article" date="2023" name="Plant J.">
        <title>Genome sequences and population genomics provide insights into the demographic history, inbreeding, and mutation load of two 'living fossil' tree species of Dipteronia.</title>
        <authorList>
            <person name="Feng Y."/>
            <person name="Comes H.P."/>
            <person name="Chen J."/>
            <person name="Zhu S."/>
            <person name="Lu R."/>
            <person name="Zhang X."/>
            <person name="Li P."/>
            <person name="Qiu J."/>
            <person name="Olsen K.M."/>
            <person name="Qiu Y."/>
        </authorList>
    </citation>
    <scope>NUCLEOTIDE SEQUENCE</scope>
    <source>
        <strain evidence="1">KIB01</strain>
    </source>
</reference>
<evidence type="ECO:0000313" key="1">
    <source>
        <dbReference type="EMBL" id="KAK2640066.1"/>
    </source>
</evidence>
<protein>
    <submittedName>
        <fullName evidence="1">Uncharacterized protein</fullName>
    </submittedName>
</protein>
<dbReference type="EMBL" id="JANJYI010000008">
    <property type="protein sequence ID" value="KAK2640066.1"/>
    <property type="molecule type" value="Genomic_DNA"/>
</dbReference>
<evidence type="ECO:0000313" key="2">
    <source>
        <dbReference type="Proteomes" id="UP001280121"/>
    </source>
</evidence>
<accession>A0AAD9WQX0</accession>